<evidence type="ECO:0000256" key="2">
    <source>
        <dbReference type="SAM" id="SignalP"/>
    </source>
</evidence>
<sequence>MKLTCLAVCAAIWSVCAYTKGSEAPKQMIRNLCEPAHLNAASSANTHPHRNFPAKRPSIFAGHKIG</sequence>
<feature type="signal peptide" evidence="2">
    <location>
        <begin position="1"/>
        <end position="17"/>
    </location>
</feature>
<gene>
    <name evidence="3" type="ORF">J2W84_001878</name>
</gene>
<feature type="chain" id="PRO_5045606812" description="Secreted protein" evidence="2">
    <location>
        <begin position="18"/>
        <end position="66"/>
    </location>
</feature>
<keyword evidence="4" id="KW-1185">Reference proteome</keyword>
<dbReference type="EMBL" id="JAVDTI010000002">
    <property type="protein sequence ID" value="MDR6804832.1"/>
    <property type="molecule type" value="Genomic_DNA"/>
</dbReference>
<reference evidence="3 4" key="1">
    <citation type="submission" date="2023-07" db="EMBL/GenBank/DDBJ databases">
        <title>Sorghum-associated microbial communities from plants grown in Nebraska, USA.</title>
        <authorList>
            <person name="Schachtman D."/>
        </authorList>
    </citation>
    <scope>NUCLEOTIDE SEQUENCE [LARGE SCALE GENOMIC DNA]</scope>
    <source>
        <strain evidence="3 4">BE57</strain>
    </source>
</reference>
<evidence type="ECO:0000313" key="4">
    <source>
        <dbReference type="Proteomes" id="UP001264980"/>
    </source>
</evidence>
<evidence type="ECO:0008006" key="5">
    <source>
        <dbReference type="Google" id="ProtNLM"/>
    </source>
</evidence>
<evidence type="ECO:0000256" key="1">
    <source>
        <dbReference type="SAM" id="MobiDB-lite"/>
    </source>
</evidence>
<keyword evidence="2" id="KW-0732">Signal</keyword>
<comment type="caution">
    <text evidence="3">The sequence shown here is derived from an EMBL/GenBank/DDBJ whole genome shotgun (WGS) entry which is preliminary data.</text>
</comment>
<dbReference type="Proteomes" id="UP001264980">
    <property type="component" value="Unassembled WGS sequence"/>
</dbReference>
<protein>
    <recommendedName>
        <fullName evidence="5">Secreted protein</fullName>
    </recommendedName>
</protein>
<evidence type="ECO:0000313" key="3">
    <source>
        <dbReference type="EMBL" id="MDR6804832.1"/>
    </source>
</evidence>
<organism evidence="3 4">
    <name type="scientific">Dyadobacter fermentans</name>
    <dbReference type="NCBI Taxonomy" id="94254"/>
    <lineage>
        <taxon>Bacteria</taxon>
        <taxon>Pseudomonadati</taxon>
        <taxon>Bacteroidota</taxon>
        <taxon>Cytophagia</taxon>
        <taxon>Cytophagales</taxon>
        <taxon>Spirosomataceae</taxon>
        <taxon>Dyadobacter</taxon>
    </lineage>
</organism>
<feature type="region of interest" description="Disordered" evidence="1">
    <location>
        <begin position="43"/>
        <end position="66"/>
    </location>
</feature>
<accession>A0ABU1QUN4</accession>
<proteinExistence type="predicted"/>
<name>A0ABU1QUN4_9BACT</name>